<reference evidence="1" key="1">
    <citation type="journal article" date="2015" name="Nature">
        <title>Complex archaea that bridge the gap between prokaryotes and eukaryotes.</title>
        <authorList>
            <person name="Spang A."/>
            <person name="Saw J.H."/>
            <person name="Jorgensen S.L."/>
            <person name="Zaremba-Niedzwiedzka K."/>
            <person name="Martijn J."/>
            <person name="Lind A.E."/>
            <person name="van Eijk R."/>
            <person name="Schleper C."/>
            <person name="Guy L."/>
            <person name="Ettema T.J."/>
        </authorList>
    </citation>
    <scope>NUCLEOTIDE SEQUENCE</scope>
</reference>
<accession>A0A0F8YS92</accession>
<dbReference type="AlphaFoldDB" id="A0A0F8YS92"/>
<gene>
    <name evidence="1" type="ORF">LCGC14_3059120</name>
</gene>
<sequence>FQIVTDADDLEIKGCEPAKKNNSSINLIEYRLNEIQATQQTIQADTKEILKRLPK</sequence>
<dbReference type="EMBL" id="LAZR01064721">
    <property type="protein sequence ID" value="KKK56979.1"/>
    <property type="molecule type" value="Genomic_DNA"/>
</dbReference>
<feature type="non-terminal residue" evidence="1">
    <location>
        <position position="1"/>
    </location>
</feature>
<protein>
    <submittedName>
        <fullName evidence="1">Uncharacterized protein</fullName>
    </submittedName>
</protein>
<name>A0A0F8YS92_9ZZZZ</name>
<comment type="caution">
    <text evidence="1">The sequence shown here is derived from an EMBL/GenBank/DDBJ whole genome shotgun (WGS) entry which is preliminary data.</text>
</comment>
<evidence type="ECO:0000313" key="1">
    <source>
        <dbReference type="EMBL" id="KKK56979.1"/>
    </source>
</evidence>
<proteinExistence type="predicted"/>
<organism evidence="1">
    <name type="scientific">marine sediment metagenome</name>
    <dbReference type="NCBI Taxonomy" id="412755"/>
    <lineage>
        <taxon>unclassified sequences</taxon>
        <taxon>metagenomes</taxon>
        <taxon>ecological metagenomes</taxon>
    </lineage>
</organism>